<dbReference type="AlphaFoldDB" id="A0A3Q1K440"/>
<evidence type="ECO:0000313" key="6">
    <source>
        <dbReference type="Proteomes" id="UP000265040"/>
    </source>
</evidence>
<proteinExistence type="predicted"/>
<sequence>MSSSCKSKPRCFGSDIHRLLLAAEAGQKADIVTYYSGHLGPRSLNQNQPNRDPKQVIWKLSQSQEENPNRLTLPQIQAKTLTYVKKKELNESPSEFTSGAALVESEVSESRQDQATDHSSHAHRGEDLSLPKIVHSPSQSLMGPHKRSNFPSSPKQKKQSYSLNPSDQEGLNIEDQMKTKQKYGRKFIAKQDRWAAINVAEIHERKLHRELKKLSAQSWPHRDRLAVFSDVFDDVCESSPVFGRILREIKTDYDLYVNHMMASQSPLHSMSLKTSLADLGNGKLREMELEDAETEVYRLEQEAREALEETKRLQNELQSVLAVTDPEDHDTKNTFLLGLQDSGTGITDSVQAKRLQVLNMWRENQQLEEEIKEKLVSTAETTATERCIKVVKTEIMTLIASNERLKTINKNLENKINMTLNREKSSKTTRRLLWDQIHCDLLTENFHQQVHNP</sequence>
<evidence type="ECO:0000256" key="2">
    <source>
        <dbReference type="SAM" id="Coils"/>
    </source>
</evidence>
<evidence type="ECO:0000313" key="5">
    <source>
        <dbReference type="Ensembl" id="ENSATEP00000025726.2"/>
    </source>
</evidence>
<feature type="compositionally biased region" description="Basic and acidic residues" evidence="3">
    <location>
        <begin position="108"/>
        <end position="129"/>
    </location>
</feature>
<reference evidence="5" key="3">
    <citation type="submission" date="2025-09" db="UniProtKB">
        <authorList>
            <consortium name="Ensembl"/>
        </authorList>
    </citation>
    <scope>IDENTIFICATION</scope>
</reference>
<dbReference type="RefSeq" id="XP_026211576.1">
    <property type="nucleotide sequence ID" value="XM_026355791.1"/>
</dbReference>
<name>A0A3Q1K440_ANATE</name>
<dbReference type="Pfam" id="PF15739">
    <property type="entry name" value="TSNAXIP1_N"/>
    <property type="match status" value="1"/>
</dbReference>
<evidence type="ECO:0000256" key="3">
    <source>
        <dbReference type="SAM" id="MobiDB-lite"/>
    </source>
</evidence>
<dbReference type="GeneID" id="113159211"/>
<organism evidence="5 6">
    <name type="scientific">Anabas testudineus</name>
    <name type="common">Climbing perch</name>
    <name type="synonym">Anthias testudineus</name>
    <dbReference type="NCBI Taxonomy" id="64144"/>
    <lineage>
        <taxon>Eukaryota</taxon>
        <taxon>Metazoa</taxon>
        <taxon>Chordata</taxon>
        <taxon>Craniata</taxon>
        <taxon>Vertebrata</taxon>
        <taxon>Euteleostomi</taxon>
        <taxon>Actinopterygii</taxon>
        <taxon>Neopterygii</taxon>
        <taxon>Teleostei</taxon>
        <taxon>Neoteleostei</taxon>
        <taxon>Acanthomorphata</taxon>
        <taxon>Anabantaria</taxon>
        <taxon>Anabantiformes</taxon>
        <taxon>Anabantoidei</taxon>
        <taxon>Anabantidae</taxon>
        <taxon>Anabas</taxon>
    </lineage>
</organism>
<feature type="coiled-coil region" evidence="2">
    <location>
        <begin position="395"/>
        <end position="422"/>
    </location>
</feature>
<dbReference type="OrthoDB" id="10024479at2759"/>
<keyword evidence="1 2" id="KW-0175">Coiled coil</keyword>
<feature type="domain" description="Translin-associated factor X-interacting protein 1 N-terminal" evidence="4">
    <location>
        <begin position="204"/>
        <end position="313"/>
    </location>
</feature>
<dbReference type="PANTHER" id="PTHR34916:SF1">
    <property type="entry name" value="GI:13385330"/>
    <property type="match status" value="1"/>
</dbReference>
<evidence type="ECO:0000259" key="4">
    <source>
        <dbReference type="Pfam" id="PF15739"/>
    </source>
</evidence>
<feature type="coiled-coil region" evidence="2">
    <location>
        <begin position="289"/>
        <end position="323"/>
    </location>
</feature>
<keyword evidence="6" id="KW-1185">Reference proteome</keyword>
<feature type="region of interest" description="Disordered" evidence="3">
    <location>
        <begin position="94"/>
        <end position="173"/>
    </location>
</feature>
<evidence type="ECO:0000256" key="1">
    <source>
        <dbReference type="ARBA" id="ARBA00023054"/>
    </source>
</evidence>
<dbReference type="Ensembl" id="ENSATET00000026144.3">
    <property type="protein sequence ID" value="ENSATEP00000025726.2"/>
    <property type="gene ID" value="ENSATEG00000017848.3"/>
</dbReference>
<dbReference type="InterPro" id="IPR032755">
    <property type="entry name" value="TSNAXIP1_N"/>
</dbReference>
<dbReference type="GeneTree" id="ENSGT00390000009877"/>
<dbReference type="STRING" id="64144.ENSATEP00000025726"/>
<dbReference type="Proteomes" id="UP000265040">
    <property type="component" value="Chromosome 15"/>
</dbReference>
<dbReference type="PANTHER" id="PTHR34916">
    <property type="entry name" value="GI:13385330"/>
    <property type="match status" value="1"/>
</dbReference>
<dbReference type="InParanoid" id="A0A3Q1K440"/>
<accession>A0A3Q1K440</accession>
<reference evidence="5" key="2">
    <citation type="submission" date="2025-08" db="UniProtKB">
        <authorList>
            <consortium name="Ensembl"/>
        </authorList>
    </citation>
    <scope>IDENTIFICATION</scope>
</reference>
<protein>
    <recommendedName>
        <fullName evidence="4">Translin-associated factor X-interacting protein 1 N-terminal domain-containing protein</fullName>
    </recommendedName>
</protein>
<reference evidence="5" key="1">
    <citation type="submission" date="2021-04" db="EMBL/GenBank/DDBJ databases">
        <authorList>
            <consortium name="Wellcome Sanger Institute Data Sharing"/>
        </authorList>
    </citation>
    <scope>NUCLEOTIDE SEQUENCE [LARGE SCALE GENOMIC DNA]</scope>
</reference>